<dbReference type="Proteomes" id="UP000011666">
    <property type="component" value="Unassembled WGS sequence"/>
</dbReference>
<dbReference type="STRING" id="1223545.GS4_02_01660"/>
<dbReference type="eggNOG" id="ENOG5033YSH">
    <property type="taxonomic scope" value="Bacteria"/>
</dbReference>
<reference evidence="1 2" key="1">
    <citation type="submission" date="2013-01" db="EMBL/GenBank/DDBJ databases">
        <title>Whole genome shotgun sequence of Gordonia soli NBRC 108243.</title>
        <authorList>
            <person name="Isaki-Nakamura S."/>
            <person name="Hosoyama A."/>
            <person name="Tsuchikane K."/>
            <person name="Ando Y."/>
            <person name="Baba S."/>
            <person name="Ohji S."/>
            <person name="Hamada M."/>
            <person name="Tamura T."/>
            <person name="Yamazoe A."/>
            <person name="Yamazaki S."/>
            <person name="Fujita N."/>
        </authorList>
    </citation>
    <scope>NUCLEOTIDE SEQUENCE [LARGE SCALE GENOMIC DNA]</scope>
    <source>
        <strain evidence="1 2">NBRC 108243</strain>
    </source>
</reference>
<evidence type="ECO:0000313" key="2">
    <source>
        <dbReference type="Proteomes" id="UP000011666"/>
    </source>
</evidence>
<keyword evidence="2" id="KW-1185">Reference proteome</keyword>
<protein>
    <submittedName>
        <fullName evidence="1">Uncharacterized protein</fullName>
    </submittedName>
</protein>
<gene>
    <name evidence="1" type="ORF">GS4_02_01660</name>
</gene>
<dbReference type="RefSeq" id="WP_007616690.1">
    <property type="nucleotide sequence ID" value="NZ_BANX01000002.1"/>
</dbReference>
<name>M0QD22_9ACTN</name>
<dbReference type="EMBL" id="BANX01000002">
    <property type="protein sequence ID" value="GAC66455.1"/>
    <property type="molecule type" value="Genomic_DNA"/>
</dbReference>
<proteinExistence type="predicted"/>
<evidence type="ECO:0000313" key="1">
    <source>
        <dbReference type="EMBL" id="GAC66455.1"/>
    </source>
</evidence>
<comment type="caution">
    <text evidence="1">The sequence shown here is derived from an EMBL/GenBank/DDBJ whole genome shotgun (WGS) entry which is preliminary data.</text>
</comment>
<organism evidence="1 2">
    <name type="scientific">Gordonia soli NBRC 108243</name>
    <dbReference type="NCBI Taxonomy" id="1223545"/>
    <lineage>
        <taxon>Bacteria</taxon>
        <taxon>Bacillati</taxon>
        <taxon>Actinomycetota</taxon>
        <taxon>Actinomycetes</taxon>
        <taxon>Mycobacteriales</taxon>
        <taxon>Gordoniaceae</taxon>
        <taxon>Gordonia</taxon>
    </lineage>
</organism>
<sequence length="176" mass="18305">MSNAATGRAPISRRRRQGAIAATICAGAAVVTTVTAGGATAVPEYSNYQLATTVRCDVPDPWPTNRPVPVSVDVFTGIQHPADGLPGPAISLIGSDRRQPGALEYTSETTVKWKNLTTGRTGSVLVPTRGRSLTWGVVLHPGRGPVAFTIRQKVGALAGVPMVNPQYSTCSGRATA</sequence>
<accession>M0QD22</accession>
<dbReference type="AlphaFoldDB" id="M0QD22"/>